<gene>
    <name evidence="1" type="ORF">NCTC10166_00568</name>
</gene>
<evidence type="ECO:0000313" key="1">
    <source>
        <dbReference type="EMBL" id="VEU59589.1"/>
    </source>
</evidence>
<dbReference type="KEGG" id="mnu:NCTC10166_00568"/>
<name>A0A449A5T6_9BACT</name>
<protein>
    <submittedName>
        <fullName evidence="1">Uncharacterized protein</fullName>
    </submittedName>
</protein>
<keyword evidence="2" id="KW-1185">Reference proteome</keyword>
<proteinExistence type="predicted"/>
<dbReference type="Proteomes" id="UP000289440">
    <property type="component" value="Chromosome"/>
</dbReference>
<dbReference type="EMBL" id="LR214951">
    <property type="protein sequence ID" value="VEU59589.1"/>
    <property type="molecule type" value="Genomic_DNA"/>
</dbReference>
<dbReference type="RefSeq" id="WP_129719969.1">
    <property type="nucleotide sequence ID" value="NZ_LR214951.1"/>
</dbReference>
<reference evidence="1 2" key="1">
    <citation type="submission" date="2019-01" db="EMBL/GenBank/DDBJ databases">
        <authorList>
            <consortium name="Pathogen Informatics"/>
        </authorList>
    </citation>
    <scope>NUCLEOTIDE SEQUENCE [LARGE SCALE GENOMIC DNA]</scope>
    <source>
        <strain evidence="1 2">NCTC10166</strain>
    </source>
</reference>
<evidence type="ECO:0000313" key="2">
    <source>
        <dbReference type="Proteomes" id="UP000289440"/>
    </source>
</evidence>
<sequence>MKEFNFDSNYKSKKKWNDNDLINFEKDLDNAFFEFYKNPTFKNAEKFKNFLTSFGFEFEESLKNEKFK</sequence>
<organism evidence="1 2">
    <name type="scientific">Mesomycoplasma neurolyticum</name>
    <dbReference type="NCBI Taxonomy" id="2120"/>
    <lineage>
        <taxon>Bacteria</taxon>
        <taxon>Bacillati</taxon>
        <taxon>Mycoplasmatota</taxon>
        <taxon>Mycoplasmoidales</taxon>
        <taxon>Metamycoplasmataceae</taxon>
        <taxon>Mesomycoplasma</taxon>
    </lineage>
</organism>
<dbReference type="AlphaFoldDB" id="A0A449A5T6"/>
<accession>A0A449A5T6</accession>